<dbReference type="GO" id="GO:0006655">
    <property type="term" value="P:phosphatidylglycerol biosynthetic process"/>
    <property type="evidence" value="ECO:0007669"/>
    <property type="project" value="UniProtKB-UniPathway"/>
</dbReference>
<dbReference type="KEGG" id="orb:IPMB12_02770"/>
<keyword evidence="1 4" id="KW-0378">Hydrolase</keyword>
<dbReference type="AlphaFoldDB" id="A0A6G9I905"/>
<dbReference type="UniPathway" id="UPA00084">
    <property type="reaction ID" value="UER00504"/>
</dbReference>
<feature type="transmembrane region" description="Helical" evidence="2">
    <location>
        <begin position="20"/>
        <end position="46"/>
    </location>
</feature>
<dbReference type="GO" id="GO:0046872">
    <property type="term" value="F:metal ion binding"/>
    <property type="evidence" value="ECO:0007669"/>
    <property type="project" value="UniProtKB-KW"/>
</dbReference>
<dbReference type="EMBL" id="CP050253">
    <property type="protein sequence ID" value="QIQ20696.1"/>
    <property type="molecule type" value="Genomic_DNA"/>
</dbReference>
<name>A0A6G9I905_9GAMM</name>
<keyword evidence="1" id="KW-1003">Cell membrane</keyword>
<dbReference type="GO" id="GO:0008962">
    <property type="term" value="F:phosphatidylglycerophosphatase activity"/>
    <property type="evidence" value="ECO:0007669"/>
    <property type="project" value="UniProtKB-EC"/>
</dbReference>
<keyword evidence="1" id="KW-0595">Phospholipid degradation</keyword>
<feature type="transmembrane region" description="Helical" evidence="2">
    <location>
        <begin position="52"/>
        <end position="69"/>
    </location>
</feature>
<keyword evidence="1" id="KW-0443">Lipid metabolism</keyword>
<keyword evidence="1 2" id="KW-0812">Transmembrane</keyword>
<comment type="cofactor">
    <cofactor evidence="1">
        <name>Mg(2+)</name>
        <dbReference type="ChEBI" id="CHEBI:18420"/>
    </cofactor>
</comment>
<dbReference type="InterPro" id="IPR036681">
    <property type="entry name" value="PgpA-like_sf"/>
</dbReference>
<dbReference type="InterPro" id="IPR026037">
    <property type="entry name" value="PgpA"/>
</dbReference>
<dbReference type="Proteomes" id="UP000501168">
    <property type="component" value="Chromosome"/>
</dbReference>
<evidence type="ECO:0000313" key="5">
    <source>
        <dbReference type="Proteomes" id="UP000501168"/>
    </source>
</evidence>
<dbReference type="EC" id="3.1.3.27" evidence="1"/>
<feature type="transmembrane region" description="Helical" evidence="2">
    <location>
        <begin position="90"/>
        <end position="114"/>
    </location>
</feature>
<feature type="domain" description="YutG/PgpA" evidence="3">
    <location>
        <begin position="18"/>
        <end position="155"/>
    </location>
</feature>
<dbReference type="CDD" id="cd06971">
    <property type="entry name" value="PgpA"/>
    <property type="match status" value="1"/>
</dbReference>
<sequence length="160" mass="18006">MEAKYREKIRLTNPTHLLAVGLGSGLSPVSPGTMGSLVAIPIWLLFYHVAPVYYWIIIAVATIYGCWICDKTAKDMGTHDHGGIVWDEFVGMWITLFFIPQFSVFWIVIAFAAFRLFDIVKPWPIRWFDRHVHGGIGIMVDDIVAAVFSSAVVWALGAFF</sequence>
<comment type="subcellular location">
    <subcellularLocation>
        <location evidence="1">Cell inner membrane</location>
        <topology evidence="1">Multi-pass membrane protein</topology>
    </subcellularLocation>
</comment>
<dbReference type="SUPFAM" id="SSF101307">
    <property type="entry name" value="YutG-like"/>
    <property type="match status" value="1"/>
</dbReference>
<dbReference type="PIRSF" id="PIRSF006162">
    <property type="entry name" value="PgpA"/>
    <property type="match status" value="1"/>
</dbReference>
<proteinExistence type="predicted"/>
<keyword evidence="1" id="KW-1208">Phospholipid metabolism</keyword>
<dbReference type="GO" id="GO:0009395">
    <property type="term" value="P:phospholipid catabolic process"/>
    <property type="evidence" value="ECO:0007669"/>
    <property type="project" value="UniProtKB-KW"/>
</dbReference>
<feature type="transmembrane region" description="Helical" evidence="2">
    <location>
        <begin position="134"/>
        <end position="159"/>
    </location>
</feature>
<keyword evidence="1" id="KW-0442">Lipid degradation</keyword>
<gene>
    <name evidence="4" type="ORF">IPMB12_02770</name>
</gene>
<dbReference type="RefSeq" id="WP_166914732.1">
    <property type="nucleotide sequence ID" value="NZ_CP050253.1"/>
</dbReference>
<accession>A0A6G9I905</accession>
<keyword evidence="5" id="KW-1185">Reference proteome</keyword>
<keyword evidence="2" id="KW-1133">Transmembrane helix</keyword>
<dbReference type="InterPro" id="IPR007686">
    <property type="entry name" value="YutG/PgpA"/>
</dbReference>
<organism evidence="4 5">
    <name type="scientific">Zophobihabitans entericus</name>
    <dbReference type="NCBI Taxonomy" id="1635327"/>
    <lineage>
        <taxon>Bacteria</taxon>
        <taxon>Pseudomonadati</taxon>
        <taxon>Pseudomonadota</taxon>
        <taxon>Gammaproteobacteria</taxon>
        <taxon>Orbales</taxon>
        <taxon>Orbaceae</taxon>
        <taxon>Zophobihabitans</taxon>
    </lineage>
</organism>
<protein>
    <recommendedName>
        <fullName evidence="1">Phosphatidylglycerophosphatase A</fullName>
        <ecNumber evidence="1">3.1.3.27</ecNumber>
    </recommendedName>
    <alternativeName>
        <fullName evidence="1">Phosphatidylglycerolphosphate phosphatase A</fullName>
    </alternativeName>
</protein>
<dbReference type="GO" id="GO:0005886">
    <property type="term" value="C:plasma membrane"/>
    <property type="evidence" value="ECO:0007669"/>
    <property type="project" value="UniProtKB-SubCell"/>
</dbReference>
<evidence type="ECO:0000259" key="3">
    <source>
        <dbReference type="Pfam" id="PF04608"/>
    </source>
</evidence>
<comment type="function">
    <text evidence="1">Lipid phosphatase which dephosphorylates phosphatidylglycerophosphate (PGP) to phosphatidylglycerol (PG).</text>
</comment>
<comment type="pathway">
    <text evidence="1">Phospholipid metabolism; phosphatidylglycerol biosynthesis; phosphatidylglycerol from CDP-diacylglycerol: step 2/2.</text>
</comment>
<evidence type="ECO:0000313" key="4">
    <source>
        <dbReference type="EMBL" id="QIQ20696.1"/>
    </source>
</evidence>
<evidence type="ECO:0000256" key="2">
    <source>
        <dbReference type="SAM" id="Phobius"/>
    </source>
</evidence>
<comment type="catalytic activity">
    <reaction evidence="1">
        <text>a 1,2-diacyl-sn-glycero-3-phospho-(1'-sn-glycero-3'-phosphate) + H2O = a 1,2-diacyl-sn-glycero-3-phospho-(1'-sn-glycerol) + phosphate</text>
        <dbReference type="Rhea" id="RHEA:33751"/>
        <dbReference type="ChEBI" id="CHEBI:15377"/>
        <dbReference type="ChEBI" id="CHEBI:43474"/>
        <dbReference type="ChEBI" id="CHEBI:60110"/>
        <dbReference type="ChEBI" id="CHEBI:64716"/>
        <dbReference type="EC" id="3.1.3.27"/>
    </reaction>
</comment>
<dbReference type="PANTHER" id="PTHR36305">
    <property type="entry name" value="PHOSPHATIDYLGLYCEROPHOSPHATASE A"/>
    <property type="match status" value="1"/>
</dbReference>
<keyword evidence="1" id="KW-0997">Cell inner membrane</keyword>
<dbReference type="Pfam" id="PF04608">
    <property type="entry name" value="PgpA"/>
    <property type="match status" value="1"/>
</dbReference>
<dbReference type="PANTHER" id="PTHR36305:SF1">
    <property type="entry name" value="PHOSPHATIDYLGLYCEROPHOSPHATASE A"/>
    <property type="match status" value="1"/>
</dbReference>
<keyword evidence="1 2" id="KW-0472">Membrane</keyword>
<reference evidence="4 5" key="1">
    <citation type="submission" date="2020-03" db="EMBL/GenBank/DDBJ databases">
        <title>Complete genome sequence of Orbus sp. IPMB12 (BCRC 80908).</title>
        <authorList>
            <person name="Lo W.-S."/>
            <person name="Chang T.-H."/>
            <person name="Kuo C.-H."/>
        </authorList>
    </citation>
    <scope>NUCLEOTIDE SEQUENCE [LARGE SCALE GENOMIC DNA]</scope>
    <source>
        <strain evidence="4 5">IPMB12</strain>
    </source>
</reference>
<dbReference type="FunCoup" id="A0A6G9I905">
    <property type="interactions" value="177"/>
</dbReference>
<keyword evidence="1" id="KW-0460">Magnesium</keyword>
<keyword evidence="1" id="KW-0479">Metal-binding</keyword>
<dbReference type="InParanoid" id="A0A6G9I905"/>
<evidence type="ECO:0000256" key="1">
    <source>
        <dbReference type="PIRNR" id="PIRNR006162"/>
    </source>
</evidence>